<feature type="region of interest" description="Disordered" evidence="2">
    <location>
        <begin position="1"/>
        <end position="58"/>
    </location>
</feature>
<dbReference type="Proteomes" id="UP000660454">
    <property type="component" value="Unassembled WGS sequence"/>
</dbReference>
<evidence type="ECO:0000256" key="1">
    <source>
        <dbReference type="ARBA" id="ARBA00023172"/>
    </source>
</evidence>
<dbReference type="EMBL" id="BOOF01000012">
    <property type="protein sequence ID" value="GIH61783.1"/>
    <property type="molecule type" value="Genomic_DNA"/>
</dbReference>
<keyword evidence="1" id="KW-0233">DNA recombination</keyword>
<sequence length="134" mass="14147">MVLGHRKQRGAGQLSVQLPREGGAPLKERGQEDPQREATSAPIRPSGRETDSPHPCPGPVLRVKAAAEAADLDNPGSYSAHSLRAGGTSAAAAAGRSMLAIARHGRWVETSPLVHGYVRAADMWRDNPMRGLGV</sequence>
<gene>
    <name evidence="3" type="ORF">Msi02_26000</name>
</gene>
<reference evidence="3 4" key="1">
    <citation type="submission" date="2021-01" db="EMBL/GenBank/DDBJ databases">
        <title>Whole genome shotgun sequence of Microbispora siamensis NBRC 104113.</title>
        <authorList>
            <person name="Komaki H."/>
            <person name="Tamura T."/>
        </authorList>
    </citation>
    <scope>NUCLEOTIDE SEQUENCE [LARGE SCALE GENOMIC DNA]</scope>
    <source>
        <strain evidence="3 4">NBRC 104113</strain>
    </source>
</reference>
<feature type="compositionally biased region" description="Basic and acidic residues" evidence="2">
    <location>
        <begin position="26"/>
        <end position="36"/>
    </location>
</feature>
<evidence type="ECO:0000256" key="2">
    <source>
        <dbReference type="SAM" id="MobiDB-lite"/>
    </source>
</evidence>
<dbReference type="InterPro" id="IPR013762">
    <property type="entry name" value="Integrase-like_cat_sf"/>
</dbReference>
<protein>
    <recommendedName>
        <fullName evidence="5">Tyr recombinase domain-containing protein</fullName>
    </recommendedName>
</protein>
<organism evidence="3 4">
    <name type="scientific">Microbispora siamensis</name>
    <dbReference type="NCBI Taxonomy" id="564413"/>
    <lineage>
        <taxon>Bacteria</taxon>
        <taxon>Bacillati</taxon>
        <taxon>Actinomycetota</taxon>
        <taxon>Actinomycetes</taxon>
        <taxon>Streptosporangiales</taxon>
        <taxon>Streptosporangiaceae</taxon>
        <taxon>Microbispora</taxon>
    </lineage>
</organism>
<dbReference type="SUPFAM" id="SSF56349">
    <property type="entry name" value="DNA breaking-rejoining enzymes"/>
    <property type="match status" value="1"/>
</dbReference>
<name>A0ABQ4GK38_9ACTN</name>
<evidence type="ECO:0000313" key="3">
    <source>
        <dbReference type="EMBL" id="GIH61783.1"/>
    </source>
</evidence>
<keyword evidence="4" id="KW-1185">Reference proteome</keyword>
<dbReference type="Gene3D" id="1.10.443.10">
    <property type="entry name" value="Intergrase catalytic core"/>
    <property type="match status" value="1"/>
</dbReference>
<comment type="caution">
    <text evidence="3">The sequence shown here is derived from an EMBL/GenBank/DDBJ whole genome shotgun (WGS) entry which is preliminary data.</text>
</comment>
<accession>A0ABQ4GK38</accession>
<dbReference type="InterPro" id="IPR011010">
    <property type="entry name" value="DNA_brk_join_enz"/>
</dbReference>
<proteinExistence type="predicted"/>
<evidence type="ECO:0000313" key="4">
    <source>
        <dbReference type="Proteomes" id="UP000660454"/>
    </source>
</evidence>
<evidence type="ECO:0008006" key="5">
    <source>
        <dbReference type="Google" id="ProtNLM"/>
    </source>
</evidence>